<proteinExistence type="predicted"/>
<dbReference type="EMBL" id="MU277211">
    <property type="protein sequence ID" value="KAI0061722.1"/>
    <property type="molecule type" value="Genomic_DNA"/>
</dbReference>
<dbReference type="Proteomes" id="UP000814140">
    <property type="component" value="Unassembled WGS sequence"/>
</dbReference>
<accession>A0ACB8T039</accession>
<gene>
    <name evidence="1" type="ORF">BV25DRAFT_1838875</name>
</gene>
<comment type="caution">
    <text evidence="1">The sequence shown here is derived from an EMBL/GenBank/DDBJ whole genome shotgun (WGS) entry which is preliminary data.</text>
</comment>
<reference evidence="1" key="2">
    <citation type="journal article" date="2022" name="New Phytol.">
        <title>Evolutionary transition to the ectomycorrhizal habit in the genomes of a hyperdiverse lineage of mushroom-forming fungi.</title>
        <authorList>
            <person name="Looney B."/>
            <person name="Miyauchi S."/>
            <person name="Morin E."/>
            <person name="Drula E."/>
            <person name="Courty P.E."/>
            <person name="Kohler A."/>
            <person name="Kuo A."/>
            <person name="LaButti K."/>
            <person name="Pangilinan J."/>
            <person name="Lipzen A."/>
            <person name="Riley R."/>
            <person name="Andreopoulos W."/>
            <person name="He G."/>
            <person name="Johnson J."/>
            <person name="Nolan M."/>
            <person name="Tritt A."/>
            <person name="Barry K.W."/>
            <person name="Grigoriev I.V."/>
            <person name="Nagy L.G."/>
            <person name="Hibbett D."/>
            <person name="Henrissat B."/>
            <person name="Matheny P.B."/>
            <person name="Labbe J."/>
            <person name="Martin F.M."/>
        </authorList>
    </citation>
    <scope>NUCLEOTIDE SEQUENCE</scope>
    <source>
        <strain evidence="1">HHB10654</strain>
    </source>
</reference>
<reference evidence="1" key="1">
    <citation type="submission" date="2021-03" db="EMBL/GenBank/DDBJ databases">
        <authorList>
            <consortium name="DOE Joint Genome Institute"/>
            <person name="Ahrendt S."/>
            <person name="Looney B.P."/>
            <person name="Miyauchi S."/>
            <person name="Morin E."/>
            <person name="Drula E."/>
            <person name="Courty P.E."/>
            <person name="Chicoki N."/>
            <person name="Fauchery L."/>
            <person name="Kohler A."/>
            <person name="Kuo A."/>
            <person name="Labutti K."/>
            <person name="Pangilinan J."/>
            <person name="Lipzen A."/>
            <person name="Riley R."/>
            <person name="Andreopoulos W."/>
            <person name="He G."/>
            <person name="Johnson J."/>
            <person name="Barry K.W."/>
            <person name="Grigoriev I.V."/>
            <person name="Nagy L."/>
            <person name="Hibbett D."/>
            <person name="Henrissat B."/>
            <person name="Matheny P.B."/>
            <person name="Labbe J."/>
            <person name="Martin F."/>
        </authorList>
    </citation>
    <scope>NUCLEOTIDE SEQUENCE</scope>
    <source>
        <strain evidence="1">HHB10654</strain>
    </source>
</reference>
<evidence type="ECO:0000313" key="2">
    <source>
        <dbReference type="Proteomes" id="UP000814140"/>
    </source>
</evidence>
<evidence type="ECO:0000313" key="1">
    <source>
        <dbReference type="EMBL" id="KAI0061722.1"/>
    </source>
</evidence>
<organism evidence="1 2">
    <name type="scientific">Artomyces pyxidatus</name>
    <dbReference type="NCBI Taxonomy" id="48021"/>
    <lineage>
        <taxon>Eukaryota</taxon>
        <taxon>Fungi</taxon>
        <taxon>Dikarya</taxon>
        <taxon>Basidiomycota</taxon>
        <taxon>Agaricomycotina</taxon>
        <taxon>Agaricomycetes</taxon>
        <taxon>Russulales</taxon>
        <taxon>Auriscalpiaceae</taxon>
        <taxon>Artomyces</taxon>
    </lineage>
</organism>
<protein>
    <submittedName>
        <fullName evidence="1">Uncharacterized protein</fullName>
    </submittedName>
</protein>
<name>A0ACB8T039_9AGAM</name>
<sequence>MNNWTWEIAYEPATNAYKNDQSVVVAAFDFLRQYKGVHNIFHALESEKQHILAFVAWDSYESHEAYMKLDDGKVFAQYVEYVKRAIRDALPPRHVHFLSDPLPVLNARVQEITSVTPKEGVTEEDLAIVLHKIVTYANSVLTVARGGAYGHYHETVPEKFMLITGWPSYAALHKVRQSAPLSEMMKELKSKAELVMAHAELMPFNNLRGSGCSTC</sequence>
<keyword evidence="2" id="KW-1185">Reference proteome</keyword>